<name>A0A193SDY0_KLEPN</name>
<protein>
    <recommendedName>
        <fullName evidence="3">EpsG family protein</fullName>
    </recommendedName>
</protein>
<dbReference type="Pfam" id="PF14897">
    <property type="entry name" value="EpsG"/>
    <property type="match status" value="1"/>
</dbReference>
<organism evidence="2">
    <name type="scientific">Klebsiella pneumoniae</name>
    <dbReference type="NCBI Taxonomy" id="573"/>
    <lineage>
        <taxon>Bacteria</taxon>
        <taxon>Pseudomonadati</taxon>
        <taxon>Pseudomonadota</taxon>
        <taxon>Gammaproteobacteria</taxon>
        <taxon>Enterobacterales</taxon>
        <taxon>Enterobacteriaceae</taxon>
        <taxon>Klebsiella/Raoultella group</taxon>
        <taxon>Klebsiella</taxon>
        <taxon>Klebsiella pneumoniae complex</taxon>
    </lineage>
</organism>
<keyword evidence="1" id="KW-0472">Membrane</keyword>
<dbReference type="RefSeq" id="WP_023328472.1">
    <property type="nucleotide sequence ID" value="NZ_BIKH01000018.1"/>
</dbReference>
<accession>A0A193SDY0</accession>
<keyword evidence="1" id="KW-0812">Transmembrane</keyword>
<feature type="transmembrane region" description="Helical" evidence="1">
    <location>
        <begin position="339"/>
        <end position="360"/>
    </location>
</feature>
<feature type="transmembrane region" description="Helical" evidence="1">
    <location>
        <begin position="99"/>
        <end position="118"/>
    </location>
</feature>
<feature type="transmembrane region" description="Helical" evidence="1">
    <location>
        <begin position="139"/>
        <end position="169"/>
    </location>
</feature>
<dbReference type="PATRIC" id="fig|573.1749.peg.2729"/>
<gene>
    <name evidence="2" type="primary">wzy</name>
</gene>
<proteinExistence type="predicted"/>
<evidence type="ECO:0000256" key="1">
    <source>
        <dbReference type="SAM" id="Phobius"/>
    </source>
</evidence>
<feature type="transmembrane region" description="Helical" evidence="1">
    <location>
        <begin position="39"/>
        <end position="57"/>
    </location>
</feature>
<evidence type="ECO:0008006" key="3">
    <source>
        <dbReference type="Google" id="ProtNLM"/>
    </source>
</evidence>
<feature type="transmembrane region" description="Helical" evidence="1">
    <location>
        <begin position="6"/>
        <end position="27"/>
    </location>
</feature>
<dbReference type="InterPro" id="IPR049458">
    <property type="entry name" value="EpsG-like"/>
</dbReference>
<feature type="transmembrane region" description="Helical" evidence="1">
    <location>
        <begin position="266"/>
        <end position="283"/>
    </location>
</feature>
<reference evidence="2" key="2">
    <citation type="submission" date="2016-06" db="EMBL/GenBank/DDBJ databases">
        <title>Towards a vaccine: An investigation of Klebsiella pneumoniae surface antigens.</title>
        <authorList>
            <person name="Follador R."/>
            <person name="Heinz E."/>
            <person name="Wyres K.L."/>
            <person name="Ellington M.J."/>
            <person name="Kowarik M."/>
            <person name="Holt K.E."/>
            <person name="Thomson N.R."/>
        </authorList>
    </citation>
    <scope>NUCLEOTIDE SEQUENCE</scope>
    <source>
        <strain evidence="2">AKPRH078173</strain>
    </source>
</reference>
<feature type="transmembrane region" description="Helical" evidence="1">
    <location>
        <begin position="181"/>
        <end position="202"/>
    </location>
</feature>
<dbReference type="AlphaFoldDB" id="A0A193SDY0"/>
<sequence>MKINKYLPIAICATALIPIAGLLFSLLSICKNGKNRISFLLISFFYFFFLIRLPPYGDSYRRYGDFLSYAPHSEVTSFLSGHPDIFYYLGIVVFRNLDIAYYIMPATYGALMIYLLLASLRNMLFIFDCELSGFKKISAYVLLLSAFDIVGYSLGLRFGLSITLAVYAISTYSRGDKLKAILAMILTLLVHFSMALIVIGFIASRFVNLNKKKLVLFSIISYVLSSTILPFILTKISLGGIGAYAISGYVDGVWANASDNLNTKGVFFIRNMLQLSLLVLFLRDKNSVDIIDRAICLIIPLSFLTAVSFTAFQRYLVVCSLLLMVRIIPPYIGLLFRKIYLMIGFCFYVFVSAIVLNIYVQRMPFIWGDLWRGYYQSPLTLINYDDKKFTKYLNEVTLDGDWVKNRQGEKG</sequence>
<dbReference type="EMBL" id="LT174536">
    <property type="protein sequence ID" value="CZQ24088.1"/>
    <property type="molecule type" value="Genomic_DNA"/>
</dbReference>
<feature type="transmembrane region" description="Helical" evidence="1">
    <location>
        <begin position="290"/>
        <end position="309"/>
    </location>
</feature>
<evidence type="ECO:0000313" key="2">
    <source>
        <dbReference type="EMBL" id="CZQ24088.1"/>
    </source>
</evidence>
<reference evidence="2" key="1">
    <citation type="submission" date="2016-02" db="EMBL/GenBank/DDBJ databases">
        <authorList>
            <person name="Wen L."/>
            <person name="He K."/>
            <person name="Yang H."/>
        </authorList>
    </citation>
    <scope>NUCLEOTIDE SEQUENCE</scope>
    <source>
        <strain evidence="2">AKPRH078173</strain>
    </source>
</reference>
<feature type="transmembrane region" description="Helical" evidence="1">
    <location>
        <begin position="214"/>
        <end position="246"/>
    </location>
</feature>
<keyword evidence="1" id="KW-1133">Transmembrane helix</keyword>